<protein>
    <recommendedName>
        <fullName evidence="3">AraC family transcriptional regulator</fullName>
    </recommendedName>
</protein>
<organism evidence="1 2">
    <name type="scientific">Tsukamurella soli</name>
    <dbReference type="NCBI Taxonomy" id="644556"/>
    <lineage>
        <taxon>Bacteria</taxon>
        <taxon>Bacillati</taxon>
        <taxon>Actinomycetota</taxon>
        <taxon>Actinomycetes</taxon>
        <taxon>Mycobacteriales</taxon>
        <taxon>Tsukamurellaceae</taxon>
        <taxon>Tsukamurella</taxon>
    </lineage>
</organism>
<name>A0ABP8JCD3_9ACTN</name>
<accession>A0ABP8JCD3</accession>
<keyword evidence="2" id="KW-1185">Reference proteome</keyword>
<comment type="caution">
    <text evidence="1">The sequence shown here is derived from an EMBL/GenBank/DDBJ whole genome shotgun (WGS) entry which is preliminary data.</text>
</comment>
<dbReference type="EMBL" id="BAABFR010000016">
    <property type="protein sequence ID" value="GAA4388645.1"/>
    <property type="molecule type" value="Genomic_DNA"/>
</dbReference>
<gene>
    <name evidence="1" type="ORF">GCM10023147_14420</name>
</gene>
<dbReference type="Proteomes" id="UP001500635">
    <property type="component" value="Unassembled WGS sequence"/>
</dbReference>
<sequence>MDAPPASLSDPTPFLAIRTGYAVYRGPVADGVIHRHAAFQIAVAPRGEVTMVDAGGARHSSAALVVAPMTPHRLLGAADLLTFYVEPHCVFADGLRSRYPVGIAAAPELRNLREDDVAPTGGGPSRTVDARVAAALDVLRGGDTAMPDLAAFVGLSPQRLRALTRQMREMMGLTPAVVLPALRSPEPRG</sequence>
<evidence type="ECO:0000313" key="1">
    <source>
        <dbReference type="EMBL" id="GAA4388645.1"/>
    </source>
</evidence>
<reference evidence="2" key="1">
    <citation type="journal article" date="2019" name="Int. J. Syst. Evol. Microbiol.">
        <title>The Global Catalogue of Microorganisms (GCM) 10K type strain sequencing project: providing services to taxonomists for standard genome sequencing and annotation.</title>
        <authorList>
            <consortium name="The Broad Institute Genomics Platform"/>
            <consortium name="The Broad Institute Genome Sequencing Center for Infectious Disease"/>
            <person name="Wu L."/>
            <person name="Ma J."/>
        </authorList>
    </citation>
    <scope>NUCLEOTIDE SEQUENCE [LARGE SCALE GENOMIC DNA]</scope>
    <source>
        <strain evidence="2">JCM 17688</strain>
    </source>
</reference>
<evidence type="ECO:0008006" key="3">
    <source>
        <dbReference type="Google" id="ProtNLM"/>
    </source>
</evidence>
<evidence type="ECO:0000313" key="2">
    <source>
        <dbReference type="Proteomes" id="UP001500635"/>
    </source>
</evidence>
<dbReference type="RefSeq" id="WP_344993009.1">
    <property type="nucleotide sequence ID" value="NZ_BAABFR010000016.1"/>
</dbReference>
<proteinExistence type="predicted"/>